<keyword evidence="2" id="KW-1185">Reference proteome</keyword>
<name>A0A0C3BXU4_HEBCY</name>
<sequence>MYDLALDHPFDNSRTRQRERRARLVTHWVDNEGGIRKKVGTRKASLIYTPISSSLTDCIKFHQVSQSITKYQAHEVS</sequence>
<dbReference type="EMBL" id="KN831807">
    <property type="protein sequence ID" value="KIM36256.1"/>
    <property type="molecule type" value="Genomic_DNA"/>
</dbReference>
<reference evidence="2" key="2">
    <citation type="submission" date="2015-01" db="EMBL/GenBank/DDBJ databases">
        <title>Evolutionary Origins and Diversification of the Mycorrhizal Mutualists.</title>
        <authorList>
            <consortium name="DOE Joint Genome Institute"/>
            <consortium name="Mycorrhizal Genomics Consortium"/>
            <person name="Kohler A."/>
            <person name="Kuo A."/>
            <person name="Nagy L.G."/>
            <person name="Floudas D."/>
            <person name="Copeland A."/>
            <person name="Barry K.W."/>
            <person name="Cichocki N."/>
            <person name="Veneault-Fourrey C."/>
            <person name="LaButti K."/>
            <person name="Lindquist E.A."/>
            <person name="Lipzen A."/>
            <person name="Lundell T."/>
            <person name="Morin E."/>
            <person name="Murat C."/>
            <person name="Riley R."/>
            <person name="Ohm R."/>
            <person name="Sun H."/>
            <person name="Tunlid A."/>
            <person name="Henrissat B."/>
            <person name="Grigoriev I.V."/>
            <person name="Hibbett D.S."/>
            <person name="Martin F."/>
        </authorList>
    </citation>
    <scope>NUCLEOTIDE SEQUENCE [LARGE SCALE GENOMIC DNA]</scope>
    <source>
        <strain evidence="2">h7</strain>
    </source>
</reference>
<evidence type="ECO:0000313" key="1">
    <source>
        <dbReference type="EMBL" id="KIM36256.1"/>
    </source>
</evidence>
<accession>A0A0C3BXU4</accession>
<reference evidence="1 2" key="1">
    <citation type="submission" date="2014-04" db="EMBL/GenBank/DDBJ databases">
        <authorList>
            <consortium name="DOE Joint Genome Institute"/>
            <person name="Kuo A."/>
            <person name="Gay G."/>
            <person name="Dore J."/>
            <person name="Kohler A."/>
            <person name="Nagy L.G."/>
            <person name="Floudas D."/>
            <person name="Copeland A."/>
            <person name="Barry K.W."/>
            <person name="Cichocki N."/>
            <person name="Veneault-Fourrey C."/>
            <person name="LaButti K."/>
            <person name="Lindquist E.A."/>
            <person name="Lipzen A."/>
            <person name="Lundell T."/>
            <person name="Morin E."/>
            <person name="Murat C."/>
            <person name="Sun H."/>
            <person name="Tunlid A."/>
            <person name="Henrissat B."/>
            <person name="Grigoriev I.V."/>
            <person name="Hibbett D.S."/>
            <person name="Martin F."/>
            <person name="Nordberg H.P."/>
            <person name="Cantor M.N."/>
            <person name="Hua S.X."/>
        </authorList>
    </citation>
    <scope>NUCLEOTIDE SEQUENCE [LARGE SCALE GENOMIC DNA]</scope>
    <source>
        <strain evidence="2">h7</strain>
    </source>
</reference>
<dbReference type="AlphaFoldDB" id="A0A0C3BXU4"/>
<dbReference type="HOGENOM" id="CLU_2638341_0_0_1"/>
<gene>
    <name evidence="1" type="ORF">M413DRAFT_319389</name>
</gene>
<dbReference type="Proteomes" id="UP000053424">
    <property type="component" value="Unassembled WGS sequence"/>
</dbReference>
<proteinExistence type="predicted"/>
<protein>
    <submittedName>
        <fullName evidence="1">Uncharacterized protein</fullName>
    </submittedName>
</protein>
<evidence type="ECO:0000313" key="2">
    <source>
        <dbReference type="Proteomes" id="UP000053424"/>
    </source>
</evidence>
<organism evidence="1 2">
    <name type="scientific">Hebeloma cylindrosporum</name>
    <dbReference type="NCBI Taxonomy" id="76867"/>
    <lineage>
        <taxon>Eukaryota</taxon>
        <taxon>Fungi</taxon>
        <taxon>Dikarya</taxon>
        <taxon>Basidiomycota</taxon>
        <taxon>Agaricomycotina</taxon>
        <taxon>Agaricomycetes</taxon>
        <taxon>Agaricomycetidae</taxon>
        <taxon>Agaricales</taxon>
        <taxon>Agaricineae</taxon>
        <taxon>Hymenogastraceae</taxon>
        <taxon>Hebeloma</taxon>
    </lineage>
</organism>